<comment type="similarity">
    <text evidence="5">Belongs to the methyl-accepting chemotaxis (MCP) protein family.</text>
</comment>
<feature type="region of interest" description="Disordered" evidence="7">
    <location>
        <begin position="652"/>
        <end position="704"/>
    </location>
</feature>
<reference evidence="11" key="1">
    <citation type="journal article" date="2014" name="Int. J. Syst. Evol. Microbiol.">
        <title>Complete genome sequence of Corynebacterium casei LMG S-19264T (=DSM 44701T), isolated from a smear-ripened cheese.</title>
        <authorList>
            <consortium name="US DOE Joint Genome Institute (JGI-PGF)"/>
            <person name="Walter F."/>
            <person name="Albersmeier A."/>
            <person name="Kalinowski J."/>
            <person name="Ruckert C."/>
        </authorList>
    </citation>
    <scope>NUCLEOTIDE SEQUENCE</scope>
    <source>
        <strain evidence="11">CGMCC 1.15371</strain>
    </source>
</reference>
<keyword evidence="3 8" id="KW-0472">Membrane</keyword>
<sequence>MKWTFKKKLAVILLSSILGILIITAAMLAYITETNKQQDKLTTLNEAIYTALDINANMESARKNDQAFILNPGDSIKNKIETTMKSITKNISKLDAYNVGMSKQTRTLKNDTTDYLTTFNNLSATKKVIGYTDKDGKLGAINKDTPAMKKIIDASGDEQLKNLMLNQELNQATFLKDPTEKHYETLINNLIQIDNISKHVLKGSTYNDYSNYSIDLLNNYQALNDFKNFESETLETFEKNAQAVEKTVTNTIDKLNAKKSALNHQQQTIQNVLLTSLIILGLLILVLLALFGGWLYRSVSSSLNALKEGASLIGDGYLNHRVPVKGQDEFSQLAHSFNQMAEKMAETVANVTQAADSLTTSSSHLTAVSEQTNAQAVEVNSAVQQVAVGAQNQAEHLEESMQLLANVSTAVEETQTMSDHITLQSAKAQEANTKGLNVVNVLEQGSAKFLDIAKTLIADIQSVAKQSEEITSIVNIIQDISKNTDLLALNAAIESARAGKAGQGFAVVSQEIRKLAIRSKNETATIQNVIQTITKQLHHVQQEAGKLNEYCNEQDHNVVQTKEAFANIDANVTSINGDISSIQTAIEHVSLANKNLSTKLEEISAISEETAASTEQVSASSESQTEAIKEVNTAATTLQEIALSLNEEVSKFKGTDEELEQDDPSALSHEANANADVDADTDIKAYEDREEAESPVPSTDNEEA</sequence>
<evidence type="ECO:0000256" key="7">
    <source>
        <dbReference type="SAM" id="MobiDB-lite"/>
    </source>
</evidence>
<reference evidence="11" key="2">
    <citation type="submission" date="2020-09" db="EMBL/GenBank/DDBJ databases">
        <authorList>
            <person name="Sun Q."/>
            <person name="Zhou Y."/>
        </authorList>
    </citation>
    <scope>NUCLEOTIDE SEQUENCE</scope>
    <source>
        <strain evidence="11">CGMCC 1.15371</strain>
    </source>
</reference>
<evidence type="ECO:0000256" key="3">
    <source>
        <dbReference type="ARBA" id="ARBA00023136"/>
    </source>
</evidence>
<dbReference type="AlphaFoldDB" id="A0A8J2YNR9"/>
<evidence type="ECO:0000313" key="11">
    <source>
        <dbReference type="EMBL" id="GGE55220.1"/>
    </source>
</evidence>
<feature type="transmembrane region" description="Helical" evidence="8">
    <location>
        <begin position="272"/>
        <end position="296"/>
    </location>
</feature>
<keyword evidence="8" id="KW-1133">Transmembrane helix</keyword>
<dbReference type="InterPro" id="IPR003660">
    <property type="entry name" value="HAMP_dom"/>
</dbReference>
<dbReference type="SUPFAM" id="SSF58104">
    <property type="entry name" value="Methyl-accepting chemotaxis protein (MCP) signaling domain"/>
    <property type="match status" value="1"/>
</dbReference>
<comment type="caution">
    <text evidence="11">The sequence shown here is derived from an EMBL/GenBank/DDBJ whole genome shotgun (WGS) entry which is preliminary data.</text>
</comment>
<evidence type="ECO:0000256" key="6">
    <source>
        <dbReference type="PROSITE-ProRule" id="PRU00284"/>
    </source>
</evidence>
<proteinExistence type="inferred from homology"/>
<protein>
    <recommendedName>
        <fullName evidence="13">Methyl-accepting chemotaxis protein</fullName>
    </recommendedName>
</protein>
<comment type="subcellular location">
    <subcellularLocation>
        <location evidence="1">Cell membrane</location>
    </subcellularLocation>
</comment>
<keyword evidence="12" id="KW-1185">Reference proteome</keyword>
<dbReference type="PANTHER" id="PTHR32089">
    <property type="entry name" value="METHYL-ACCEPTING CHEMOTAXIS PROTEIN MCPB"/>
    <property type="match status" value="1"/>
</dbReference>
<dbReference type="Pfam" id="PF00672">
    <property type="entry name" value="HAMP"/>
    <property type="match status" value="1"/>
</dbReference>
<dbReference type="Proteomes" id="UP000628775">
    <property type="component" value="Unassembled WGS sequence"/>
</dbReference>
<dbReference type="SMART" id="SM00283">
    <property type="entry name" value="MA"/>
    <property type="match status" value="1"/>
</dbReference>
<dbReference type="Pfam" id="PF00015">
    <property type="entry name" value="MCPsignal"/>
    <property type="match status" value="1"/>
</dbReference>
<evidence type="ECO:0000259" key="10">
    <source>
        <dbReference type="PROSITE" id="PS50885"/>
    </source>
</evidence>
<evidence type="ECO:0000259" key="9">
    <source>
        <dbReference type="PROSITE" id="PS50111"/>
    </source>
</evidence>
<dbReference type="PROSITE" id="PS50111">
    <property type="entry name" value="CHEMOTAXIS_TRANSDUC_2"/>
    <property type="match status" value="1"/>
</dbReference>
<dbReference type="RefSeq" id="WP_188698539.1">
    <property type="nucleotide sequence ID" value="NZ_BMIR01000029.1"/>
</dbReference>
<keyword evidence="8" id="KW-0812">Transmembrane</keyword>
<feature type="domain" description="Methyl-accepting transducer" evidence="9">
    <location>
        <begin position="368"/>
        <end position="618"/>
    </location>
</feature>
<dbReference type="PROSITE" id="PS50885">
    <property type="entry name" value="HAMP"/>
    <property type="match status" value="1"/>
</dbReference>
<dbReference type="InterPro" id="IPR004089">
    <property type="entry name" value="MCPsignal_dom"/>
</dbReference>
<gene>
    <name evidence="11" type="ORF">GCM10011391_37810</name>
</gene>
<evidence type="ECO:0000256" key="4">
    <source>
        <dbReference type="ARBA" id="ARBA00023224"/>
    </source>
</evidence>
<accession>A0A8J2YNR9</accession>
<keyword evidence="4 6" id="KW-0807">Transducer</keyword>
<evidence type="ECO:0000256" key="1">
    <source>
        <dbReference type="ARBA" id="ARBA00004236"/>
    </source>
</evidence>
<dbReference type="Gene3D" id="1.10.287.950">
    <property type="entry name" value="Methyl-accepting chemotaxis protein"/>
    <property type="match status" value="1"/>
</dbReference>
<feature type="domain" description="HAMP" evidence="10">
    <location>
        <begin position="297"/>
        <end position="349"/>
    </location>
</feature>
<dbReference type="GO" id="GO:0005886">
    <property type="term" value="C:plasma membrane"/>
    <property type="evidence" value="ECO:0007669"/>
    <property type="project" value="UniProtKB-SubCell"/>
</dbReference>
<dbReference type="CDD" id="cd06225">
    <property type="entry name" value="HAMP"/>
    <property type="match status" value="1"/>
</dbReference>
<dbReference type="PANTHER" id="PTHR32089:SF112">
    <property type="entry name" value="LYSOZYME-LIKE PROTEIN-RELATED"/>
    <property type="match status" value="1"/>
</dbReference>
<evidence type="ECO:0000256" key="5">
    <source>
        <dbReference type="ARBA" id="ARBA00029447"/>
    </source>
</evidence>
<dbReference type="EMBL" id="BMIR01000029">
    <property type="protein sequence ID" value="GGE55220.1"/>
    <property type="molecule type" value="Genomic_DNA"/>
</dbReference>
<name>A0A8J2YNR9_9BACL</name>
<feature type="transmembrane region" description="Helical" evidence="8">
    <location>
        <begin position="9"/>
        <end position="31"/>
    </location>
</feature>
<dbReference type="GO" id="GO:0007165">
    <property type="term" value="P:signal transduction"/>
    <property type="evidence" value="ECO:0007669"/>
    <property type="project" value="UniProtKB-KW"/>
</dbReference>
<evidence type="ECO:0000256" key="8">
    <source>
        <dbReference type="SAM" id="Phobius"/>
    </source>
</evidence>
<evidence type="ECO:0000256" key="2">
    <source>
        <dbReference type="ARBA" id="ARBA00022475"/>
    </source>
</evidence>
<organism evidence="11 12">
    <name type="scientific">Pullulanibacillus camelliae</name>
    <dbReference type="NCBI Taxonomy" id="1707096"/>
    <lineage>
        <taxon>Bacteria</taxon>
        <taxon>Bacillati</taxon>
        <taxon>Bacillota</taxon>
        <taxon>Bacilli</taxon>
        <taxon>Bacillales</taxon>
        <taxon>Sporolactobacillaceae</taxon>
        <taxon>Pullulanibacillus</taxon>
    </lineage>
</organism>
<dbReference type="Gene3D" id="6.10.340.10">
    <property type="match status" value="1"/>
</dbReference>
<evidence type="ECO:0000313" key="12">
    <source>
        <dbReference type="Proteomes" id="UP000628775"/>
    </source>
</evidence>
<keyword evidence="2" id="KW-1003">Cell membrane</keyword>
<dbReference type="SMART" id="SM00304">
    <property type="entry name" value="HAMP"/>
    <property type="match status" value="1"/>
</dbReference>
<evidence type="ECO:0008006" key="13">
    <source>
        <dbReference type="Google" id="ProtNLM"/>
    </source>
</evidence>